<evidence type="ECO:0000256" key="1">
    <source>
        <dbReference type="SAM" id="Phobius"/>
    </source>
</evidence>
<accession>A0ABC8TS30</accession>
<evidence type="ECO:0000313" key="2">
    <source>
        <dbReference type="EMBL" id="CAK9170425.1"/>
    </source>
</evidence>
<keyword evidence="1" id="KW-0472">Membrane</keyword>
<keyword evidence="3" id="KW-1185">Reference proteome</keyword>
<evidence type="ECO:0000313" key="3">
    <source>
        <dbReference type="Proteomes" id="UP001642360"/>
    </source>
</evidence>
<dbReference type="Proteomes" id="UP001642360">
    <property type="component" value="Unassembled WGS sequence"/>
</dbReference>
<keyword evidence="1" id="KW-1133">Transmembrane helix</keyword>
<feature type="non-terminal residue" evidence="2">
    <location>
        <position position="1"/>
    </location>
</feature>
<name>A0ABC8TS30_9AQUA</name>
<sequence length="71" mass="8194">VLHAALVLLRRTCSTGKQQLWVLRAVLMLAAFFWLPSIFLRIIHSSRPRWHSEQRSSTQISIAMEAYVLTS</sequence>
<proteinExistence type="predicted"/>
<organism evidence="2 3">
    <name type="scientific">Ilex paraguariensis</name>
    <name type="common">yerba mate</name>
    <dbReference type="NCBI Taxonomy" id="185542"/>
    <lineage>
        <taxon>Eukaryota</taxon>
        <taxon>Viridiplantae</taxon>
        <taxon>Streptophyta</taxon>
        <taxon>Embryophyta</taxon>
        <taxon>Tracheophyta</taxon>
        <taxon>Spermatophyta</taxon>
        <taxon>Magnoliopsida</taxon>
        <taxon>eudicotyledons</taxon>
        <taxon>Gunneridae</taxon>
        <taxon>Pentapetalae</taxon>
        <taxon>asterids</taxon>
        <taxon>campanulids</taxon>
        <taxon>Aquifoliales</taxon>
        <taxon>Aquifoliaceae</taxon>
        <taxon>Ilex</taxon>
    </lineage>
</organism>
<keyword evidence="1" id="KW-0812">Transmembrane</keyword>
<feature type="transmembrane region" description="Helical" evidence="1">
    <location>
        <begin position="20"/>
        <end position="43"/>
    </location>
</feature>
<dbReference type="EMBL" id="CAUOFW020005499">
    <property type="protein sequence ID" value="CAK9170425.1"/>
    <property type="molecule type" value="Genomic_DNA"/>
</dbReference>
<reference evidence="2 3" key="1">
    <citation type="submission" date="2024-02" db="EMBL/GenBank/DDBJ databases">
        <authorList>
            <person name="Vignale AGUSTIN F."/>
            <person name="Sosa J E."/>
            <person name="Modenutti C."/>
        </authorList>
    </citation>
    <scope>NUCLEOTIDE SEQUENCE [LARGE SCALE GENOMIC DNA]</scope>
</reference>
<dbReference type="AlphaFoldDB" id="A0ABC8TS30"/>
<gene>
    <name evidence="2" type="ORF">ILEXP_LOCUS39909</name>
</gene>
<protein>
    <submittedName>
        <fullName evidence="2">Uncharacterized protein</fullName>
    </submittedName>
</protein>
<comment type="caution">
    <text evidence="2">The sequence shown here is derived from an EMBL/GenBank/DDBJ whole genome shotgun (WGS) entry which is preliminary data.</text>
</comment>